<dbReference type="InterPro" id="IPR001296">
    <property type="entry name" value="Glyco_trans_1"/>
</dbReference>
<reference evidence="3 4" key="1">
    <citation type="submission" date="2018-10" db="EMBL/GenBank/DDBJ databases">
        <title>Genomic Encyclopedia of Archaeal and Bacterial Type Strains, Phase II (KMG-II): from individual species to whole genera.</title>
        <authorList>
            <person name="Goeker M."/>
        </authorList>
    </citation>
    <scope>NUCLEOTIDE SEQUENCE [LARGE SCALE GENOMIC DNA]</scope>
    <source>
        <strain evidence="3 4">DSM 29466</strain>
    </source>
</reference>
<gene>
    <name evidence="3" type="ORF">BCF46_2350</name>
</gene>
<proteinExistence type="predicted"/>
<dbReference type="CDD" id="cd03809">
    <property type="entry name" value="GT4_MtfB-like"/>
    <property type="match status" value="1"/>
</dbReference>
<dbReference type="EMBL" id="RCCE01000003">
    <property type="protein sequence ID" value="RLJ52122.1"/>
    <property type="molecule type" value="Genomic_DNA"/>
</dbReference>
<dbReference type="OrthoDB" id="9790710at2"/>
<dbReference type="Gene3D" id="3.40.50.2000">
    <property type="entry name" value="Glycogen Phosphorylase B"/>
    <property type="match status" value="1"/>
</dbReference>
<accession>A0A497W7Y9</accession>
<sequence>MHGAGTNPGTTKNRPYSVVLDITRLVSRVGRGPLTGVDRVEMAYLNWCLSDRSEPVYGLARIAGGYVVLDRAGMSTFRAKLRGEVPWGKPDFRARLGVKTSKERGAAESDLRRLAIARSSKASLPDIPLTQGVYLNTGHSNLSATSLSGIKRTGLKIATLVHDMIPLDWPQFQRDGTVRRFEEKMRAAAAYSDLIIANSDGTRGRIEHYFGHWGADPFQVTSHLGVDIFNEARPLSGNNRPYFVTTGTIEPRKNHSLLLDVWDSFEAEIRPDQIPVLHIVGQRGWKNEDVFQRLDSLQGKSWLYEHNDMDDAALKHLLAGSHGLLLPSFAEGYGLPSMEAAQMGIPVICGELAIHHEVLGDYPVYADLQDIYLWKKRILEQAKQRQKDLVYANLAKKPKIPTWSEHFDAVNAAVAKLF</sequence>
<name>A0A497W7Y9_9RHOB</name>
<comment type="caution">
    <text evidence="3">The sequence shown here is derived from an EMBL/GenBank/DDBJ whole genome shotgun (WGS) entry which is preliminary data.</text>
</comment>
<feature type="domain" description="Glycosyl transferase family 1" evidence="2">
    <location>
        <begin position="235"/>
        <end position="362"/>
    </location>
</feature>
<evidence type="ECO:0000259" key="2">
    <source>
        <dbReference type="Pfam" id="PF00534"/>
    </source>
</evidence>
<dbReference type="PANTHER" id="PTHR46401:SF2">
    <property type="entry name" value="GLYCOSYLTRANSFERASE WBBK-RELATED"/>
    <property type="match status" value="1"/>
</dbReference>
<dbReference type="AlphaFoldDB" id="A0A497W7Y9"/>
<evidence type="ECO:0000313" key="4">
    <source>
        <dbReference type="Proteomes" id="UP000269157"/>
    </source>
</evidence>
<evidence type="ECO:0000256" key="1">
    <source>
        <dbReference type="ARBA" id="ARBA00022679"/>
    </source>
</evidence>
<organism evidence="3 4">
    <name type="scientific">Litoreibacter meonggei</name>
    <dbReference type="NCBI Taxonomy" id="1049199"/>
    <lineage>
        <taxon>Bacteria</taxon>
        <taxon>Pseudomonadati</taxon>
        <taxon>Pseudomonadota</taxon>
        <taxon>Alphaproteobacteria</taxon>
        <taxon>Rhodobacterales</taxon>
        <taxon>Roseobacteraceae</taxon>
        <taxon>Litoreibacter</taxon>
    </lineage>
</organism>
<dbReference type="Pfam" id="PF00534">
    <property type="entry name" value="Glycos_transf_1"/>
    <property type="match status" value="1"/>
</dbReference>
<dbReference type="PANTHER" id="PTHR46401">
    <property type="entry name" value="GLYCOSYLTRANSFERASE WBBK-RELATED"/>
    <property type="match status" value="1"/>
</dbReference>
<keyword evidence="1 3" id="KW-0808">Transferase</keyword>
<dbReference type="SUPFAM" id="SSF53756">
    <property type="entry name" value="UDP-Glycosyltransferase/glycogen phosphorylase"/>
    <property type="match status" value="1"/>
</dbReference>
<evidence type="ECO:0000313" key="3">
    <source>
        <dbReference type="EMBL" id="RLJ52122.1"/>
    </source>
</evidence>
<keyword evidence="4" id="KW-1185">Reference proteome</keyword>
<dbReference type="Proteomes" id="UP000269157">
    <property type="component" value="Unassembled WGS sequence"/>
</dbReference>
<dbReference type="GO" id="GO:0016757">
    <property type="term" value="F:glycosyltransferase activity"/>
    <property type="evidence" value="ECO:0007669"/>
    <property type="project" value="InterPro"/>
</dbReference>
<protein>
    <submittedName>
        <fullName evidence="3">Glycosyltransferase involved in cell wall biosynthesis</fullName>
    </submittedName>
</protein>